<dbReference type="Gene3D" id="3.30.560.10">
    <property type="entry name" value="Glucose Oxidase, domain 3"/>
    <property type="match status" value="1"/>
</dbReference>
<dbReference type="Gene3D" id="3.50.50.60">
    <property type="entry name" value="FAD/NAD(P)-binding domain"/>
    <property type="match status" value="1"/>
</dbReference>
<dbReference type="AlphaFoldDB" id="A0A9P4IRU4"/>
<dbReference type="OrthoDB" id="269227at2759"/>
<feature type="domain" description="Glucose-methanol-choline oxidoreductase N-terminal" evidence="4">
    <location>
        <begin position="101"/>
        <end position="124"/>
    </location>
</feature>
<protein>
    <submittedName>
        <fullName evidence="6">Alcohol oxidase</fullName>
    </submittedName>
</protein>
<dbReference type="PROSITE" id="PS00624">
    <property type="entry name" value="GMC_OXRED_2"/>
    <property type="match status" value="1"/>
</dbReference>
<comment type="similarity">
    <text evidence="1 3">Belongs to the GMC oxidoreductase family.</text>
</comment>
<dbReference type="GO" id="GO:0016614">
    <property type="term" value="F:oxidoreductase activity, acting on CH-OH group of donors"/>
    <property type="evidence" value="ECO:0007669"/>
    <property type="project" value="InterPro"/>
</dbReference>
<dbReference type="InterPro" id="IPR007867">
    <property type="entry name" value="GMC_OxRtase_C"/>
</dbReference>
<gene>
    <name evidence="6" type="ORF">NA57DRAFT_29766</name>
</gene>
<keyword evidence="7" id="KW-1185">Reference proteome</keyword>
<dbReference type="Pfam" id="PF05199">
    <property type="entry name" value="GMC_oxred_C"/>
    <property type="match status" value="1"/>
</dbReference>
<evidence type="ECO:0000256" key="1">
    <source>
        <dbReference type="ARBA" id="ARBA00010790"/>
    </source>
</evidence>
<dbReference type="InterPro" id="IPR036188">
    <property type="entry name" value="FAD/NAD-bd_sf"/>
</dbReference>
<keyword evidence="2 3" id="KW-0274">FAD</keyword>
<comment type="cofactor">
    <cofactor evidence="2">
        <name>FAD</name>
        <dbReference type="ChEBI" id="CHEBI:57692"/>
    </cofactor>
</comment>
<dbReference type="InterPro" id="IPR012132">
    <property type="entry name" value="GMC_OxRdtase"/>
</dbReference>
<accession>A0A9P4IRU4</accession>
<keyword evidence="3" id="KW-0285">Flavoprotein</keyword>
<dbReference type="InterPro" id="IPR000172">
    <property type="entry name" value="GMC_OxRdtase_N"/>
</dbReference>
<name>A0A9P4IRU4_9PEZI</name>
<evidence type="ECO:0000313" key="7">
    <source>
        <dbReference type="Proteomes" id="UP000799772"/>
    </source>
</evidence>
<sequence length="621" mass="67466">MSINTSQSTSYIKPVDEFVGHAYDYVIIGGGASGLAVAARLTENPKISVAVIEAGKNNLGDPLVDTPALFTQMYGRPDYDWNLMSVPQAGHKNKVHHMVRGKMLGGSSGLNFMLYNRGSDSDYDDWAALVGDAAWSAQSIKSYMRKSQTLEPIDDEIKEFPHRPVVALNHGTSGPVRTSFNVSWLPIEDDILEAAKEVCGLSEEPKDPCNGDRPGFMRSLGSIARTGPNKGMRSYAARSYYEQNQARPNLSVICDSLVLRIVLDGGNVARGVEFEHAGETYTISARHEVIVCAGAIQTPQILELSGIGDPDILKQAGVESKIELRSVGNNFQDHLCTGAAYEFNPGVVSLDAIWNPQVMESAQREYQEEGRGPLSSHINTTGFFTHRTFATEEELRATISSIRATQQETSTSAFYKAQLERIITKLEHENSDLQLIALPVTLNWQAGPGDQGKLSTPLDPAQAHGMSMFVGLQYPVSRGTVHITSSDPKAQPAIDPAYLKHPADVAVLAAGVKFAEKVAASSQLSDKIAKRTLPLPEVKLSTTEDAKAHVRDFCTQEYHSCGTCAMGEVVDTRLRVKGVKGLRVCDASVFPAHVSGNIISTVYAIAEKAADMIKEDWKDGK</sequence>
<feature type="binding site" evidence="2">
    <location>
        <position position="258"/>
    </location>
    <ligand>
        <name>FAD</name>
        <dbReference type="ChEBI" id="CHEBI:57692"/>
    </ligand>
</feature>
<feature type="domain" description="Glucose-methanol-choline oxidoreductase N-terminal" evidence="5">
    <location>
        <begin position="294"/>
        <end position="308"/>
    </location>
</feature>
<evidence type="ECO:0000313" key="6">
    <source>
        <dbReference type="EMBL" id="KAF2104220.1"/>
    </source>
</evidence>
<reference evidence="6" key="1">
    <citation type="journal article" date="2020" name="Stud. Mycol.">
        <title>101 Dothideomycetes genomes: a test case for predicting lifestyles and emergence of pathogens.</title>
        <authorList>
            <person name="Haridas S."/>
            <person name="Albert R."/>
            <person name="Binder M."/>
            <person name="Bloem J."/>
            <person name="Labutti K."/>
            <person name="Salamov A."/>
            <person name="Andreopoulos B."/>
            <person name="Baker S."/>
            <person name="Barry K."/>
            <person name="Bills G."/>
            <person name="Bluhm B."/>
            <person name="Cannon C."/>
            <person name="Castanera R."/>
            <person name="Culley D."/>
            <person name="Daum C."/>
            <person name="Ezra D."/>
            <person name="Gonzalez J."/>
            <person name="Henrissat B."/>
            <person name="Kuo A."/>
            <person name="Liang C."/>
            <person name="Lipzen A."/>
            <person name="Lutzoni F."/>
            <person name="Magnuson J."/>
            <person name="Mondo S."/>
            <person name="Nolan M."/>
            <person name="Ohm R."/>
            <person name="Pangilinan J."/>
            <person name="Park H.-J."/>
            <person name="Ramirez L."/>
            <person name="Alfaro M."/>
            <person name="Sun H."/>
            <person name="Tritt A."/>
            <person name="Yoshinaga Y."/>
            <person name="Zwiers L.-H."/>
            <person name="Turgeon B."/>
            <person name="Goodwin S."/>
            <person name="Spatafora J."/>
            <person name="Crous P."/>
            <person name="Grigoriev I."/>
        </authorList>
    </citation>
    <scope>NUCLEOTIDE SEQUENCE</scope>
    <source>
        <strain evidence="6">CBS 133067</strain>
    </source>
</reference>
<evidence type="ECO:0000256" key="2">
    <source>
        <dbReference type="PIRSR" id="PIRSR000137-2"/>
    </source>
</evidence>
<dbReference type="EMBL" id="ML978121">
    <property type="protein sequence ID" value="KAF2104220.1"/>
    <property type="molecule type" value="Genomic_DNA"/>
</dbReference>
<dbReference type="GO" id="GO:0050660">
    <property type="term" value="F:flavin adenine dinucleotide binding"/>
    <property type="evidence" value="ECO:0007669"/>
    <property type="project" value="InterPro"/>
</dbReference>
<evidence type="ECO:0000256" key="3">
    <source>
        <dbReference type="RuleBase" id="RU003968"/>
    </source>
</evidence>
<dbReference type="Pfam" id="PF00732">
    <property type="entry name" value="GMC_oxred_N"/>
    <property type="match status" value="1"/>
</dbReference>
<dbReference type="SUPFAM" id="SSF54373">
    <property type="entry name" value="FAD-linked reductases, C-terminal domain"/>
    <property type="match status" value="1"/>
</dbReference>
<organism evidence="6 7">
    <name type="scientific">Rhizodiscina lignyota</name>
    <dbReference type="NCBI Taxonomy" id="1504668"/>
    <lineage>
        <taxon>Eukaryota</taxon>
        <taxon>Fungi</taxon>
        <taxon>Dikarya</taxon>
        <taxon>Ascomycota</taxon>
        <taxon>Pezizomycotina</taxon>
        <taxon>Dothideomycetes</taxon>
        <taxon>Pleosporomycetidae</taxon>
        <taxon>Aulographales</taxon>
        <taxon>Rhizodiscinaceae</taxon>
        <taxon>Rhizodiscina</taxon>
    </lineage>
</organism>
<proteinExistence type="inferred from homology"/>
<dbReference type="SUPFAM" id="SSF51905">
    <property type="entry name" value="FAD/NAD(P)-binding domain"/>
    <property type="match status" value="1"/>
</dbReference>
<comment type="caution">
    <text evidence="6">The sequence shown here is derived from an EMBL/GenBank/DDBJ whole genome shotgun (WGS) entry which is preliminary data.</text>
</comment>
<evidence type="ECO:0000259" key="5">
    <source>
        <dbReference type="PROSITE" id="PS00624"/>
    </source>
</evidence>
<dbReference type="PANTHER" id="PTHR11552">
    <property type="entry name" value="GLUCOSE-METHANOL-CHOLINE GMC OXIDOREDUCTASE"/>
    <property type="match status" value="1"/>
</dbReference>
<evidence type="ECO:0000259" key="4">
    <source>
        <dbReference type="PROSITE" id="PS00623"/>
    </source>
</evidence>
<dbReference type="Proteomes" id="UP000799772">
    <property type="component" value="Unassembled WGS sequence"/>
</dbReference>
<dbReference type="PROSITE" id="PS00623">
    <property type="entry name" value="GMC_OXRED_1"/>
    <property type="match status" value="1"/>
</dbReference>
<dbReference type="PIRSF" id="PIRSF000137">
    <property type="entry name" value="Alcohol_oxidase"/>
    <property type="match status" value="1"/>
</dbReference>
<dbReference type="PANTHER" id="PTHR11552:SF210">
    <property type="entry name" value="GLUCOSE-METHANOL-CHOLINE OXIDOREDUCTASE N-TERMINAL DOMAIN-CONTAINING PROTEIN-RELATED"/>
    <property type="match status" value="1"/>
</dbReference>